<gene>
    <name evidence="2" type="ORF">C8F04DRAFT_1278439</name>
</gene>
<reference evidence="2" key="1">
    <citation type="submission" date="2023-03" db="EMBL/GenBank/DDBJ databases">
        <title>Massive genome expansion in bonnet fungi (Mycena s.s.) driven by repeated elements and novel gene families across ecological guilds.</title>
        <authorList>
            <consortium name="Lawrence Berkeley National Laboratory"/>
            <person name="Harder C.B."/>
            <person name="Miyauchi S."/>
            <person name="Viragh M."/>
            <person name="Kuo A."/>
            <person name="Thoen E."/>
            <person name="Andreopoulos B."/>
            <person name="Lu D."/>
            <person name="Skrede I."/>
            <person name="Drula E."/>
            <person name="Henrissat B."/>
            <person name="Morin E."/>
            <person name="Kohler A."/>
            <person name="Barry K."/>
            <person name="LaButti K."/>
            <person name="Morin E."/>
            <person name="Salamov A."/>
            <person name="Lipzen A."/>
            <person name="Mereny Z."/>
            <person name="Hegedus B."/>
            <person name="Baldrian P."/>
            <person name="Stursova M."/>
            <person name="Weitz H."/>
            <person name="Taylor A."/>
            <person name="Grigoriev I.V."/>
            <person name="Nagy L.G."/>
            <person name="Martin F."/>
            <person name="Kauserud H."/>
        </authorList>
    </citation>
    <scope>NUCLEOTIDE SEQUENCE</scope>
    <source>
        <strain evidence="2">CBHHK200</strain>
    </source>
</reference>
<dbReference type="EMBL" id="JARJCM010000366">
    <property type="protein sequence ID" value="KAJ7018031.1"/>
    <property type="molecule type" value="Genomic_DNA"/>
</dbReference>
<organism evidence="2 3">
    <name type="scientific">Mycena alexandri</name>
    <dbReference type="NCBI Taxonomy" id="1745969"/>
    <lineage>
        <taxon>Eukaryota</taxon>
        <taxon>Fungi</taxon>
        <taxon>Dikarya</taxon>
        <taxon>Basidiomycota</taxon>
        <taxon>Agaricomycotina</taxon>
        <taxon>Agaricomycetes</taxon>
        <taxon>Agaricomycetidae</taxon>
        <taxon>Agaricales</taxon>
        <taxon>Marasmiineae</taxon>
        <taxon>Mycenaceae</taxon>
        <taxon>Mycena</taxon>
    </lineage>
</organism>
<dbReference type="AlphaFoldDB" id="A0AAD6RYS3"/>
<feature type="compositionally biased region" description="Basic residues" evidence="1">
    <location>
        <begin position="397"/>
        <end position="408"/>
    </location>
</feature>
<sequence length="504" mass="55763">MKKTREYVPVAADDRKSLKAWAKGACEGVLRPHIAAYTDALERGWRAERDYVDEVCQEYHAVFDWQLKDHEEPPLPLPLYDKFALPVVEDLDAEQAEEERQKKELLNSRISRWLKYRARVLRKSVKMDARNDPFAILLGKLSGINAPPKARQAFQQYMHESYDTEIAPAVQARFAASRDDPNGDGAAATQRGPNAPFRARVARELFAELSEEEQEALKERAKAEAAAAREEYETKRKAPPSKSPEDRQSECIDNLGAFLSPILRGIQEYTGLHSVAIFGGPMPKYGGELKTVHVAYGRSLGSAPALFPQWAKARFNRDVIELMHEYLKAAFIECAEAALPQADGDSPPGGSKSSKRCSAEDDSDDSDSDSDTDSETAASDSGSDSGSEGEVEDVRGKGKGKGKANGKKGKAEEKKARKEAQKEAKEREKAGAMGKGRRRKGEDAGASKKRKRREGGQASEGDEEAGGKKKKKKTVGVGSEKENNGEEGFWRGWRERPCEEEETR</sequence>
<feature type="compositionally biased region" description="Basic and acidic residues" evidence="1">
    <location>
        <begin position="216"/>
        <end position="236"/>
    </location>
</feature>
<dbReference type="Proteomes" id="UP001218188">
    <property type="component" value="Unassembled WGS sequence"/>
</dbReference>
<feature type="compositionally biased region" description="Basic and acidic residues" evidence="1">
    <location>
        <begin position="409"/>
        <end position="430"/>
    </location>
</feature>
<feature type="region of interest" description="Disordered" evidence="1">
    <location>
        <begin position="216"/>
        <end position="249"/>
    </location>
</feature>
<accession>A0AAD6RYS3</accession>
<feature type="compositionally biased region" description="Basic and acidic residues" evidence="1">
    <location>
        <begin position="479"/>
        <end position="497"/>
    </location>
</feature>
<feature type="compositionally biased region" description="Low complexity" evidence="1">
    <location>
        <begin position="375"/>
        <end position="388"/>
    </location>
</feature>
<comment type="caution">
    <text evidence="2">The sequence shown here is derived from an EMBL/GenBank/DDBJ whole genome shotgun (WGS) entry which is preliminary data.</text>
</comment>
<evidence type="ECO:0000313" key="2">
    <source>
        <dbReference type="EMBL" id="KAJ7018031.1"/>
    </source>
</evidence>
<name>A0AAD6RYS3_9AGAR</name>
<evidence type="ECO:0000256" key="1">
    <source>
        <dbReference type="SAM" id="MobiDB-lite"/>
    </source>
</evidence>
<evidence type="ECO:0000313" key="3">
    <source>
        <dbReference type="Proteomes" id="UP001218188"/>
    </source>
</evidence>
<proteinExistence type="predicted"/>
<feature type="compositionally biased region" description="Acidic residues" evidence="1">
    <location>
        <begin position="360"/>
        <end position="374"/>
    </location>
</feature>
<feature type="region of interest" description="Disordered" evidence="1">
    <location>
        <begin position="342"/>
        <end position="504"/>
    </location>
</feature>
<feature type="compositionally biased region" description="Low complexity" evidence="1">
    <location>
        <begin position="343"/>
        <end position="352"/>
    </location>
</feature>
<keyword evidence="3" id="KW-1185">Reference proteome</keyword>
<protein>
    <submittedName>
        <fullName evidence="2">Uncharacterized protein</fullName>
    </submittedName>
</protein>